<gene>
    <name evidence="11" type="ORF">M0813_08128</name>
</gene>
<dbReference type="PANTHER" id="PTHR12162:SF0">
    <property type="entry name" value="NIBRIN"/>
    <property type="match status" value="1"/>
</dbReference>
<dbReference type="InterPro" id="IPR040227">
    <property type="entry name" value="Nibrin-rel"/>
</dbReference>
<dbReference type="Gene3D" id="3.40.50.10980">
    <property type="entry name" value="Nibrin, BRCT2 domain"/>
    <property type="match status" value="1"/>
</dbReference>
<feature type="region of interest" description="Disordered" evidence="9">
    <location>
        <begin position="516"/>
        <end position="572"/>
    </location>
</feature>
<dbReference type="PANTHER" id="PTHR12162">
    <property type="entry name" value="NIBRIN-RELATED"/>
    <property type="match status" value="1"/>
</dbReference>
<evidence type="ECO:0000313" key="12">
    <source>
        <dbReference type="Proteomes" id="UP001150062"/>
    </source>
</evidence>
<comment type="similarity">
    <text evidence="8">Belongs to the Nibrin family.</text>
</comment>
<organism evidence="11 12">
    <name type="scientific">Anaeramoeba flamelloides</name>
    <dbReference type="NCBI Taxonomy" id="1746091"/>
    <lineage>
        <taxon>Eukaryota</taxon>
        <taxon>Metamonada</taxon>
        <taxon>Anaeramoebidae</taxon>
        <taxon>Anaeramoeba</taxon>
    </lineage>
</organism>
<dbReference type="Pfam" id="PF16508">
    <property type="entry name" value="NIBRIN_BRCT_II"/>
    <property type="match status" value="1"/>
</dbReference>
<feature type="compositionally biased region" description="Basic and acidic residues" evidence="9">
    <location>
        <begin position="368"/>
        <end position="389"/>
    </location>
</feature>
<comment type="subcellular location">
    <subcellularLocation>
        <location evidence="2">Chromosome</location>
    </subcellularLocation>
    <subcellularLocation>
        <location evidence="1">Nucleus</location>
    </subcellularLocation>
</comment>
<evidence type="ECO:0000256" key="5">
    <source>
        <dbReference type="ARBA" id="ARBA00023204"/>
    </source>
</evidence>
<feature type="compositionally biased region" description="Basic residues" evidence="9">
    <location>
        <begin position="562"/>
        <end position="572"/>
    </location>
</feature>
<name>A0ABQ8X939_9EUKA</name>
<evidence type="ECO:0000256" key="4">
    <source>
        <dbReference type="ARBA" id="ARBA00022763"/>
    </source>
</evidence>
<accession>A0ABQ8X939</accession>
<evidence type="ECO:0000313" key="11">
    <source>
        <dbReference type="EMBL" id="KAJ6229211.1"/>
    </source>
</evidence>
<dbReference type="PROSITE" id="PS50006">
    <property type="entry name" value="FHA_DOMAIN"/>
    <property type="match status" value="1"/>
</dbReference>
<evidence type="ECO:0000256" key="9">
    <source>
        <dbReference type="SAM" id="MobiDB-lite"/>
    </source>
</evidence>
<keyword evidence="4" id="KW-0227">DNA damage</keyword>
<keyword evidence="5" id="KW-0234">DNA repair</keyword>
<evidence type="ECO:0000256" key="1">
    <source>
        <dbReference type="ARBA" id="ARBA00004123"/>
    </source>
</evidence>
<evidence type="ECO:0000256" key="7">
    <source>
        <dbReference type="ARBA" id="ARBA00023306"/>
    </source>
</evidence>
<evidence type="ECO:0000256" key="8">
    <source>
        <dbReference type="ARBA" id="ARBA00044757"/>
    </source>
</evidence>
<dbReference type="EMBL" id="JAOAOG010000323">
    <property type="protein sequence ID" value="KAJ6229211.1"/>
    <property type="molecule type" value="Genomic_DNA"/>
</dbReference>
<dbReference type="InterPro" id="IPR043014">
    <property type="entry name" value="Nibrin_BRCT2_sf"/>
</dbReference>
<dbReference type="Proteomes" id="UP001150062">
    <property type="component" value="Unassembled WGS sequence"/>
</dbReference>
<dbReference type="Gene3D" id="2.60.200.20">
    <property type="match status" value="1"/>
</dbReference>
<reference evidence="11" key="1">
    <citation type="submission" date="2022-08" db="EMBL/GenBank/DDBJ databases">
        <title>Novel sulfate-reducing endosymbionts in the free-living metamonad Anaeramoeba.</title>
        <authorList>
            <person name="Jerlstrom-Hultqvist J."/>
            <person name="Cepicka I."/>
            <person name="Gallot-Lavallee L."/>
            <person name="Salas-Leiva D."/>
            <person name="Curtis B.A."/>
            <person name="Zahonova K."/>
            <person name="Pipaliya S."/>
            <person name="Dacks J."/>
            <person name="Roger A.J."/>
        </authorList>
    </citation>
    <scope>NUCLEOTIDE SEQUENCE</scope>
    <source>
        <strain evidence="11">Schooner1</strain>
    </source>
</reference>
<keyword evidence="3" id="KW-0158">Chromosome</keyword>
<dbReference type="InterPro" id="IPR000253">
    <property type="entry name" value="FHA_dom"/>
</dbReference>
<keyword evidence="7" id="KW-0131">Cell cycle</keyword>
<evidence type="ECO:0000259" key="10">
    <source>
        <dbReference type="PROSITE" id="PS50006"/>
    </source>
</evidence>
<feature type="region of interest" description="Disordered" evidence="9">
    <location>
        <begin position="326"/>
        <end position="401"/>
    </location>
</feature>
<evidence type="ECO:0000256" key="6">
    <source>
        <dbReference type="ARBA" id="ARBA00023242"/>
    </source>
</evidence>
<keyword evidence="12" id="KW-1185">Reference proteome</keyword>
<dbReference type="InterPro" id="IPR032429">
    <property type="entry name" value="Nibrin_BRCT2"/>
</dbReference>
<sequence length="572" mass="66218">MWELELPDLPIKILTCGTIFKLGRDPSNDYQSKDPTVSRKHCFVEINENLECFFHNLSNYGSLVNSEMVKSSRKLEEDSENEITLGKQQPNKASPKVILVRFKKVAICQSFVNEKELDRLNVLCNKFQFQNVEKVSDSTHLIMSNIGVTTKFLNALIEAKQIISLQWLENFVKLKSAFKSPKEKNCFPEITDPHLLKSFSKEELLNNLKKNRRKNLFQKTTFLYLSHQIYETSSKITERAGANENVLIDIDEKKAHKKMKNWFLSFMKKNQELDHNLVLCVIDPRKPGNCKWKDILNTFNIEMITEINIGLAVVSNSVDVYCNPRQPSLNDEKIQINSNNLFDKDNKNNKDNNNGNGNDNDNESDNDSDNKNENKNENKSSVEKKENNQKKFKKSNITNKSDSNVDIDIDIDIDIDSDDDNGGINESEHNSNIQNKSSKKNLLNKEIILSNNQNKTKFDSNQDIYTNERKRVFNSGDLEKEINIESENDLQFDELIDSEIGEEEIINKKKNQVTTNNNENFEKKDFIKKKRRINQKNGENEQNNGGDGDNADPLFVREVNQKKKRKKFKKKK</sequence>
<evidence type="ECO:0000256" key="2">
    <source>
        <dbReference type="ARBA" id="ARBA00004286"/>
    </source>
</evidence>
<evidence type="ECO:0000256" key="3">
    <source>
        <dbReference type="ARBA" id="ARBA00022454"/>
    </source>
</evidence>
<dbReference type="SUPFAM" id="SSF52113">
    <property type="entry name" value="BRCT domain"/>
    <property type="match status" value="1"/>
</dbReference>
<feature type="compositionally biased region" description="Low complexity" evidence="9">
    <location>
        <begin position="535"/>
        <end position="544"/>
    </location>
</feature>
<dbReference type="SUPFAM" id="SSF49879">
    <property type="entry name" value="SMAD/FHA domain"/>
    <property type="match status" value="1"/>
</dbReference>
<comment type="caution">
    <text evidence="11">The sequence shown here is derived from an EMBL/GenBank/DDBJ whole genome shotgun (WGS) entry which is preliminary data.</text>
</comment>
<dbReference type="Gene3D" id="3.40.50.10190">
    <property type="entry name" value="BRCT domain"/>
    <property type="match status" value="1"/>
</dbReference>
<dbReference type="InterPro" id="IPR008984">
    <property type="entry name" value="SMAD_FHA_dom_sf"/>
</dbReference>
<protein>
    <submittedName>
        <fullName evidence="11">Nibrin-related</fullName>
    </submittedName>
</protein>
<dbReference type="Pfam" id="PF00498">
    <property type="entry name" value="FHA"/>
    <property type="match status" value="1"/>
</dbReference>
<dbReference type="InterPro" id="IPR001357">
    <property type="entry name" value="BRCT_dom"/>
</dbReference>
<proteinExistence type="inferred from homology"/>
<keyword evidence="6" id="KW-0539">Nucleus</keyword>
<dbReference type="SMART" id="SM00240">
    <property type="entry name" value="FHA"/>
    <property type="match status" value="1"/>
</dbReference>
<dbReference type="CDD" id="cd00060">
    <property type="entry name" value="FHA"/>
    <property type="match status" value="1"/>
</dbReference>
<feature type="domain" description="FHA" evidence="10">
    <location>
        <begin position="20"/>
        <end position="69"/>
    </location>
</feature>
<dbReference type="InterPro" id="IPR036420">
    <property type="entry name" value="BRCT_dom_sf"/>
</dbReference>
<dbReference type="Pfam" id="PF16770">
    <property type="entry name" value="RTT107_BRCT_5"/>
    <property type="match status" value="1"/>
</dbReference>